<name>A0ABV7JWG0_9SPHI</name>
<gene>
    <name evidence="1" type="ORF">ACFOET_18515</name>
</gene>
<sequence>MDINKLLQEKQYLKDDWDLSNETLYSMCREYSSNCDTQSILAKSLIIGRTYAVALERRKSLKGSSGDTPSAAGLDSDRFYKDYIVRRFKEINLDEDLEDMRNWTIKNLLEFDETQIKAVLSLHSRLSKIIEGGVIKRSFASKYLHFHLPDIFFIYDSRAVESIKFLSGIQFEKNKKRARDIGDDEHYDLEYKKFYYNCLEALRWLKRNHQIDRLDPRQFDNLLMAIYEEKR</sequence>
<organism evidence="1 2">
    <name type="scientific">Parapedobacter deserti</name>
    <dbReference type="NCBI Taxonomy" id="1912957"/>
    <lineage>
        <taxon>Bacteria</taxon>
        <taxon>Pseudomonadati</taxon>
        <taxon>Bacteroidota</taxon>
        <taxon>Sphingobacteriia</taxon>
        <taxon>Sphingobacteriales</taxon>
        <taxon>Sphingobacteriaceae</taxon>
        <taxon>Parapedobacter</taxon>
    </lineage>
</organism>
<proteinExistence type="predicted"/>
<dbReference type="Proteomes" id="UP001595526">
    <property type="component" value="Unassembled WGS sequence"/>
</dbReference>
<protein>
    <recommendedName>
        <fullName evidence="3">AbiV family abortive infection protein</fullName>
    </recommendedName>
</protein>
<reference evidence="2" key="1">
    <citation type="journal article" date="2019" name="Int. J. Syst. Evol. Microbiol.">
        <title>The Global Catalogue of Microorganisms (GCM) 10K type strain sequencing project: providing services to taxonomists for standard genome sequencing and annotation.</title>
        <authorList>
            <consortium name="The Broad Institute Genomics Platform"/>
            <consortium name="The Broad Institute Genome Sequencing Center for Infectious Disease"/>
            <person name="Wu L."/>
            <person name="Ma J."/>
        </authorList>
    </citation>
    <scope>NUCLEOTIDE SEQUENCE [LARGE SCALE GENOMIC DNA]</scope>
    <source>
        <strain evidence="2">KCTC 52416</strain>
    </source>
</reference>
<dbReference type="EMBL" id="JBHRTA010000057">
    <property type="protein sequence ID" value="MFC3199617.1"/>
    <property type="molecule type" value="Genomic_DNA"/>
</dbReference>
<keyword evidence="2" id="KW-1185">Reference proteome</keyword>
<evidence type="ECO:0008006" key="3">
    <source>
        <dbReference type="Google" id="ProtNLM"/>
    </source>
</evidence>
<accession>A0ABV7JWG0</accession>
<comment type="caution">
    <text evidence="1">The sequence shown here is derived from an EMBL/GenBank/DDBJ whole genome shotgun (WGS) entry which is preliminary data.</text>
</comment>
<evidence type="ECO:0000313" key="1">
    <source>
        <dbReference type="EMBL" id="MFC3199617.1"/>
    </source>
</evidence>
<evidence type="ECO:0000313" key="2">
    <source>
        <dbReference type="Proteomes" id="UP001595526"/>
    </source>
</evidence>